<keyword evidence="9" id="KW-0472">Membrane</keyword>
<evidence type="ECO:0000256" key="8">
    <source>
        <dbReference type="ARBA" id="ARBA00023128"/>
    </source>
</evidence>
<reference evidence="15 16" key="1">
    <citation type="submission" date="2019-05" db="EMBL/GenBank/DDBJ databases">
        <title>Another draft genome of Portunus trituberculatus and its Hox gene families provides insights of decapod evolution.</title>
        <authorList>
            <person name="Jeong J.-H."/>
            <person name="Song I."/>
            <person name="Kim S."/>
            <person name="Choi T."/>
            <person name="Kim D."/>
            <person name="Ryu S."/>
            <person name="Kim W."/>
        </authorList>
    </citation>
    <scope>NUCLEOTIDE SEQUENCE [LARGE SCALE GENOMIC DNA]</scope>
    <source>
        <tissue evidence="15">Muscle</tissue>
    </source>
</reference>
<comment type="similarity">
    <text evidence="2">Belongs to the UQCRB/QCR7 family.</text>
</comment>
<evidence type="ECO:0000256" key="6">
    <source>
        <dbReference type="ARBA" id="ARBA00022792"/>
    </source>
</evidence>
<proteinExistence type="inferred from homology"/>
<evidence type="ECO:0000256" key="1">
    <source>
        <dbReference type="ARBA" id="ARBA00004443"/>
    </source>
</evidence>
<gene>
    <name evidence="15" type="primary">UQCRB</name>
    <name evidence="15" type="ORF">E2C01_002680</name>
</gene>
<sequence length="152" mass="17667">MIPGKVATLDRATVLSGKVKSIVRFREAKNAIRTALQSEVVVKILGAVKPPVSLVNRHKTVPSKPCLVGLYHDDCLYENSDVQEALRRLPQSITDDRNFRMQRALHLSLTKKILPKEEWISYEEDRAKGRYLQPYLEEVIRERKEREEWNKK</sequence>
<dbReference type="Gene3D" id="1.10.1090.10">
    <property type="entry name" value="Cytochrome b-c1 complex subunit 7"/>
    <property type="match status" value="1"/>
</dbReference>
<evidence type="ECO:0000256" key="13">
    <source>
        <dbReference type="ARBA" id="ARBA00038521"/>
    </source>
</evidence>
<dbReference type="GO" id="GO:0006122">
    <property type="term" value="P:mitochondrial electron transport, ubiquinol to cytochrome c"/>
    <property type="evidence" value="ECO:0007669"/>
    <property type="project" value="InterPro"/>
</dbReference>
<evidence type="ECO:0000256" key="14">
    <source>
        <dbReference type="ARBA" id="ARBA00046393"/>
    </source>
</evidence>
<keyword evidence="4" id="KW-0813">Transport</keyword>
<dbReference type="PANTHER" id="PTHR12022:SF0">
    <property type="entry name" value="CYTOCHROME B-C1 COMPLEX SUBUNIT 7"/>
    <property type="match status" value="1"/>
</dbReference>
<evidence type="ECO:0000256" key="9">
    <source>
        <dbReference type="ARBA" id="ARBA00023136"/>
    </source>
</evidence>
<dbReference type="InterPro" id="IPR003197">
    <property type="entry name" value="QCR7"/>
</dbReference>
<keyword evidence="8" id="KW-0496">Mitochondrion</keyword>
<keyword evidence="7" id="KW-0249">Electron transport</keyword>
<dbReference type="AlphaFoldDB" id="A0A5B7CRE3"/>
<evidence type="ECO:0000313" key="16">
    <source>
        <dbReference type="Proteomes" id="UP000324222"/>
    </source>
</evidence>
<dbReference type="SUPFAM" id="SSF81524">
    <property type="entry name" value="14 kDa protein of cytochrome bc1 complex (Ubiquinol-cytochrome c reductase)"/>
    <property type="match status" value="1"/>
</dbReference>
<dbReference type="GO" id="GO:0005743">
    <property type="term" value="C:mitochondrial inner membrane"/>
    <property type="evidence" value="ECO:0007669"/>
    <property type="project" value="UniProtKB-SubCell"/>
</dbReference>
<dbReference type="Pfam" id="PF02271">
    <property type="entry name" value="UCR_14kD"/>
    <property type="match status" value="1"/>
</dbReference>
<keyword evidence="6" id="KW-0999">Mitochondrion inner membrane</keyword>
<organism evidence="15 16">
    <name type="scientific">Portunus trituberculatus</name>
    <name type="common">Swimming crab</name>
    <name type="synonym">Neptunus trituberculatus</name>
    <dbReference type="NCBI Taxonomy" id="210409"/>
    <lineage>
        <taxon>Eukaryota</taxon>
        <taxon>Metazoa</taxon>
        <taxon>Ecdysozoa</taxon>
        <taxon>Arthropoda</taxon>
        <taxon>Crustacea</taxon>
        <taxon>Multicrustacea</taxon>
        <taxon>Malacostraca</taxon>
        <taxon>Eumalacostraca</taxon>
        <taxon>Eucarida</taxon>
        <taxon>Decapoda</taxon>
        <taxon>Pleocyemata</taxon>
        <taxon>Brachyura</taxon>
        <taxon>Eubrachyura</taxon>
        <taxon>Portunoidea</taxon>
        <taxon>Portunidae</taxon>
        <taxon>Portuninae</taxon>
        <taxon>Portunus</taxon>
    </lineage>
</organism>
<evidence type="ECO:0000256" key="10">
    <source>
        <dbReference type="ARBA" id="ARBA00031021"/>
    </source>
</evidence>
<evidence type="ECO:0000256" key="5">
    <source>
        <dbReference type="ARBA" id="ARBA00022660"/>
    </source>
</evidence>
<evidence type="ECO:0000256" key="11">
    <source>
        <dbReference type="ARBA" id="ARBA00031684"/>
    </source>
</evidence>
<comment type="subcellular location">
    <subcellularLocation>
        <location evidence="1">Mitochondrion inner membrane</location>
        <topology evidence="1">Peripheral membrane protein</topology>
        <orientation evidence="1">Matrix side</orientation>
    </subcellularLocation>
</comment>
<keyword evidence="16" id="KW-1185">Reference proteome</keyword>
<evidence type="ECO:0000256" key="12">
    <source>
        <dbReference type="ARBA" id="ARBA00032927"/>
    </source>
</evidence>
<evidence type="ECO:0000256" key="4">
    <source>
        <dbReference type="ARBA" id="ARBA00022448"/>
    </source>
</evidence>
<dbReference type="PANTHER" id="PTHR12022">
    <property type="entry name" value="UBIQUINOL-CYTOCHROME C REDUCTASE COMPLEX 14 KD PROTEIN"/>
    <property type="match status" value="1"/>
</dbReference>
<evidence type="ECO:0000256" key="2">
    <source>
        <dbReference type="ARBA" id="ARBA00008554"/>
    </source>
</evidence>
<dbReference type="EMBL" id="VSRR010000098">
    <property type="protein sequence ID" value="MPC10053.1"/>
    <property type="molecule type" value="Genomic_DNA"/>
</dbReference>
<protein>
    <recommendedName>
        <fullName evidence="3">Cytochrome b-c1 complex subunit 7</fullName>
    </recommendedName>
    <alternativeName>
        <fullName evidence="11">Complex III subunit 7</fullName>
    </alternativeName>
    <alternativeName>
        <fullName evidence="10">Complex III subunit VII</fullName>
    </alternativeName>
    <alternativeName>
        <fullName evidence="12">Ubiquinol-cytochrome c reductase complex 14 kDa protein</fullName>
    </alternativeName>
</protein>
<keyword evidence="5" id="KW-0679">Respiratory chain</keyword>
<dbReference type="InterPro" id="IPR036544">
    <property type="entry name" value="QCR7_sf"/>
</dbReference>
<dbReference type="FunFam" id="1.10.1090.10:FF:000001">
    <property type="entry name" value="Cytochrome b-c1 complex subunit 7"/>
    <property type="match status" value="1"/>
</dbReference>
<dbReference type="OrthoDB" id="425749at2759"/>
<comment type="caution">
    <text evidence="15">The sequence shown here is derived from an EMBL/GenBank/DDBJ whole genome shotgun (WGS) entry which is preliminary data.</text>
</comment>
<comment type="subunit">
    <text evidence="14">Component of the ubiquinol-cytochrome c oxidoreductase (cytochrome b-c1 complex, complex III, CIII), a multisubunit enzyme composed of 11 subunits. The complex is composed of 3 respiratory subunits cytochrome b, cytochrome c1 and Rieske protein UQCRFS1, 2 core protein subunits UQCRC1/QCR1 and UQCRC2/QCR2, and 6 low-molecular weight protein subunits UQCRH/QCR6, UQCRB/QCR7, UQCRQ/QCR8, UQCR10/QCR9, UQCR11/QCR10 and subunit 9, the cleavage product of Rieske protein UQCRFS1. The complex exists as an obligatory dimer and forms supercomplexes (SCs) in the inner mitochondrial membrane with NADH-ubiquinone oxidoreductase (complex I, CI) and cytochrome c oxidase (complex IV, CIV), resulting in different assemblies (supercomplex SCI(1)III(2)IV(1) and megacomplex MCI(2)III(2)IV(2)).</text>
</comment>
<dbReference type="Proteomes" id="UP000324222">
    <property type="component" value="Unassembled WGS sequence"/>
</dbReference>
<evidence type="ECO:0000313" key="15">
    <source>
        <dbReference type="EMBL" id="MPC10053.1"/>
    </source>
</evidence>
<accession>A0A5B7CRE3</accession>
<comment type="subunit">
    <text evidence="13">Component of the ubiquinol-cytochrome c oxidoreductase (cytochrome b-c1 complex, complex III, CIII), a multisubunit enzyme composed of 3 respiratory subunits cytochrome b, cytochrome c1 and Rieske protein, 2 core protein subunits, and additional low-molecular weight protein subunits. The complex exists as an obligatory dimer and forms supercomplexes (SCs) in the inner mitochondrial membrane with cytochrome c oxidase (complex IV, CIV).</text>
</comment>
<evidence type="ECO:0000256" key="3">
    <source>
        <dbReference type="ARBA" id="ARBA00016323"/>
    </source>
</evidence>
<evidence type="ECO:0000256" key="7">
    <source>
        <dbReference type="ARBA" id="ARBA00022982"/>
    </source>
</evidence>
<name>A0A5B7CRE3_PORTR</name>
<dbReference type="GO" id="GO:0045275">
    <property type="term" value="C:respiratory chain complex III"/>
    <property type="evidence" value="ECO:0007669"/>
    <property type="project" value="InterPro"/>
</dbReference>